<dbReference type="EMBL" id="JANPWE010000005">
    <property type="protein sequence ID" value="MCR6546047.1"/>
    <property type="molecule type" value="Genomic_DNA"/>
</dbReference>
<reference evidence="2 3" key="1">
    <citation type="submission" date="2022-08" db="EMBL/GenBank/DDBJ databases">
        <title>Proteogenomics of the novel Dehalobacterium formicoaceticum strain EZ94 highlights a key role of methyltransferases during anaerobic dichloromethane degradation.</title>
        <authorList>
            <person name="Wasmund K."/>
        </authorList>
    </citation>
    <scope>NUCLEOTIDE SEQUENCE [LARGE SCALE GENOMIC DNA]</scope>
    <source>
        <strain evidence="2 3">EZ94</strain>
    </source>
</reference>
<accession>A0ABT1Y596</accession>
<sequence>MSNKSIHKDALGSDELQLWRSIEDQIEAQNKKLIEAKLARKSLNYIETVKNPEDREAWDLLRALYLTGDDHREVREIKDVGVDNAAYHQDSQADQLGKMIQGNMLAAARADKKLKNKLVFAEIMLDKERKLILKKYPRTLNLRVEPTNSLVQEILETQDQRSELKKTNPDAYFAINALEYRNYIEEVQKGNLVQTAHVKICKARMLTNMNEGQATFIHGHLGGGKTELAIVTAKEYLMHKHAVQAADQAFVKWLKNNQNKTKEEKVNKYGNIYYHQVQEYKKAFESGDPEAVEKFTPLFISGSRNTSTQDLFIEKGLKLTKYDNKPILEHMEDLNREYGAWQEENHRALSKMSDKLRRQTEKAAARKILEIYKLKNQAFGTEIEKIEKEIYRGAKEGRPVIIDEINTIPNAVLISLNDVIQSSPGQTTYIPGGDRIVIADGFSITGTGNLSSNFVGYSGTHDFNEAFASRLDIFEYDYLPQTDEGNWDNQTDPEKNELFHIMIAVLADRSGALKLPEIDRSIDKLFKLAQLARTTQDVFSGKWKDSQAQATSSGDALEPRLERSVLSIRNVLRVLKQWNAGQEKDLDKALWEGFLSSITNPDDQSYIFSQALRFGFFQKNEGWNVQVKPVGSTLTGFDEIRSTEYRYRSKPEEIKTPREMIEILYGPMPARQIYPEITFDEPMGEKIEMDRYADFAGKMEELHLTEKALEKLSKDIS</sequence>
<proteinExistence type="predicted"/>
<evidence type="ECO:0000313" key="3">
    <source>
        <dbReference type="Proteomes" id="UP001524944"/>
    </source>
</evidence>
<keyword evidence="1" id="KW-0175">Coiled coil</keyword>
<dbReference type="Proteomes" id="UP001524944">
    <property type="component" value="Unassembled WGS sequence"/>
</dbReference>
<comment type="caution">
    <text evidence="2">The sequence shown here is derived from an EMBL/GenBank/DDBJ whole genome shotgun (WGS) entry which is preliminary data.</text>
</comment>
<dbReference type="RefSeq" id="WP_257913464.1">
    <property type="nucleotide sequence ID" value="NZ_JANPWE010000005.1"/>
</dbReference>
<name>A0ABT1Y596_9FIRM</name>
<dbReference type="Gene3D" id="3.40.50.300">
    <property type="entry name" value="P-loop containing nucleotide triphosphate hydrolases"/>
    <property type="match status" value="1"/>
</dbReference>
<evidence type="ECO:0000256" key="1">
    <source>
        <dbReference type="SAM" id="Coils"/>
    </source>
</evidence>
<dbReference type="SUPFAM" id="SSF52540">
    <property type="entry name" value="P-loop containing nucleoside triphosphate hydrolases"/>
    <property type="match status" value="1"/>
</dbReference>
<keyword evidence="3" id="KW-1185">Reference proteome</keyword>
<protein>
    <submittedName>
        <fullName evidence="2">AAA family ATPase</fullName>
    </submittedName>
</protein>
<feature type="coiled-coil region" evidence="1">
    <location>
        <begin position="331"/>
        <end position="389"/>
    </location>
</feature>
<evidence type="ECO:0000313" key="2">
    <source>
        <dbReference type="EMBL" id="MCR6546047.1"/>
    </source>
</evidence>
<gene>
    <name evidence="2" type="ORF">NVS47_11075</name>
</gene>
<organism evidence="2 3">
    <name type="scientific">Dehalobacterium formicoaceticum</name>
    <dbReference type="NCBI Taxonomy" id="51515"/>
    <lineage>
        <taxon>Bacteria</taxon>
        <taxon>Bacillati</taxon>
        <taxon>Bacillota</taxon>
        <taxon>Clostridia</taxon>
        <taxon>Eubacteriales</taxon>
        <taxon>Peptococcaceae</taxon>
        <taxon>Dehalobacterium</taxon>
    </lineage>
</organism>
<dbReference type="InterPro" id="IPR027417">
    <property type="entry name" value="P-loop_NTPase"/>
</dbReference>